<proteinExistence type="predicted"/>
<dbReference type="GO" id="GO:0005524">
    <property type="term" value="F:ATP binding"/>
    <property type="evidence" value="ECO:0007669"/>
    <property type="project" value="UniProtKB-KW"/>
</dbReference>
<feature type="transmembrane region" description="Helical" evidence="7">
    <location>
        <begin position="253"/>
        <end position="271"/>
    </location>
</feature>
<dbReference type="AlphaFoldDB" id="A0A061SAY9"/>
<evidence type="ECO:0000256" key="5">
    <source>
        <dbReference type="ARBA" id="ARBA00022989"/>
    </source>
</evidence>
<dbReference type="Gene3D" id="1.20.1560.10">
    <property type="entry name" value="ABC transporter type 1, transmembrane domain"/>
    <property type="match status" value="1"/>
</dbReference>
<dbReference type="GO" id="GO:0016020">
    <property type="term" value="C:membrane"/>
    <property type="evidence" value="ECO:0007669"/>
    <property type="project" value="InterPro"/>
</dbReference>
<feature type="domain" description="ABC transmembrane type-1" evidence="8">
    <location>
        <begin position="61"/>
        <end position="272"/>
    </location>
</feature>
<accession>A0A061SAY9</accession>
<reference evidence="9" key="1">
    <citation type="submission" date="2014-05" db="EMBL/GenBank/DDBJ databases">
        <title>The transcriptome of the halophilic microalga Tetraselmis sp. GSL018 isolated from the Great Salt Lake, Utah.</title>
        <authorList>
            <person name="Jinkerson R.E."/>
            <person name="D'Adamo S."/>
            <person name="Posewitz M.C."/>
        </authorList>
    </citation>
    <scope>NUCLEOTIDE SEQUENCE</scope>
    <source>
        <strain evidence="9">GSL018</strain>
    </source>
</reference>
<evidence type="ECO:0000256" key="4">
    <source>
        <dbReference type="ARBA" id="ARBA00022840"/>
    </source>
</evidence>
<dbReference type="InterPro" id="IPR011527">
    <property type="entry name" value="ABC1_TM_dom"/>
</dbReference>
<evidence type="ECO:0000256" key="1">
    <source>
        <dbReference type="ARBA" id="ARBA00022448"/>
    </source>
</evidence>
<dbReference type="PANTHER" id="PTHR24223:SF453">
    <property type="entry name" value="ABC TRANSPORTER"/>
    <property type="match status" value="1"/>
</dbReference>
<organism evidence="9">
    <name type="scientific">Tetraselmis sp. GSL018</name>
    <dbReference type="NCBI Taxonomy" id="582737"/>
    <lineage>
        <taxon>Eukaryota</taxon>
        <taxon>Viridiplantae</taxon>
        <taxon>Chlorophyta</taxon>
        <taxon>core chlorophytes</taxon>
        <taxon>Chlorodendrophyceae</taxon>
        <taxon>Chlorodendrales</taxon>
        <taxon>Chlorodendraceae</taxon>
        <taxon>Tetraselmis</taxon>
    </lineage>
</organism>
<gene>
    <name evidence="9" type="ORF">TSPGSL018_11190</name>
</gene>
<keyword evidence="6 7" id="KW-0472">Membrane</keyword>
<keyword evidence="2 7" id="KW-0812">Transmembrane</keyword>
<evidence type="ECO:0000256" key="7">
    <source>
        <dbReference type="SAM" id="Phobius"/>
    </source>
</evidence>
<dbReference type="PROSITE" id="PS50929">
    <property type="entry name" value="ABC_TM1F"/>
    <property type="match status" value="1"/>
</dbReference>
<feature type="transmembrane region" description="Helical" evidence="7">
    <location>
        <begin position="167"/>
        <end position="186"/>
    </location>
</feature>
<feature type="non-terminal residue" evidence="9">
    <location>
        <position position="272"/>
    </location>
</feature>
<keyword evidence="1" id="KW-0813">Transport</keyword>
<dbReference type="GO" id="GO:0140359">
    <property type="term" value="F:ABC-type transporter activity"/>
    <property type="evidence" value="ECO:0007669"/>
    <property type="project" value="InterPro"/>
</dbReference>
<feature type="non-terminal residue" evidence="9">
    <location>
        <position position="1"/>
    </location>
</feature>
<dbReference type="Pfam" id="PF00664">
    <property type="entry name" value="ABC_membrane"/>
    <property type="match status" value="1"/>
</dbReference>
<sequence>EDADTSQRKGDGKQSRRTLIKTLWRLHSGRLVVHCVWTLLETVCRLQWLSDAQQNTEEETSLSQGWGLVAALAAVSLVQALVHHQLFWVGMRLGLHMRTQVTMAIHSKVLRLNSSSVSGFSTGKVVNLVSNDAARFDEALVMWPFLWAGPLELLAIVLLLSFELGPIPSIAGAAALLAVVPLQSYLSRHIHRLRSASTEVADERVRLTGEVISGALAMKMHGWEERLAEKLRGLRAGEVYFKGRTAQIKGSSFALQFALTPVIILATFGAAA</sequence>
<evidence type="ECO:0000256" key="2">
    <source>
        <dbReference type="ARBA" id="ARBA00022692"/>
    </source>
</evidence>
<keyword evidence="5 7" id="KW-1133">Transmembrane helix</keyword>
<dbReference type="InterPro" id="IPR036640">
    <property type="entry name" value="ABC1_TM_sf"/>
</dbReference>
<keyword evidence="4" id="KW-0067">ATP-binding</keyword>
<evidence type="ECO:0000256" key="6">
    <source>
        <dbReference type="ARBA" id="ARBA00023136"/>
    </source>
</evidence>
<evidence type="ECO:0000256" key="3">
    <source>
        <dbReference type="ARBA" id="ARBA00022741"/>
    </source>
</evidence>
<protein>
    <submittedName>
        <fullName evidence="9">Multidrug resistance-associated protein 4</fullName>
    </submittedName>
</protein>
<dbReference type="InterPro" id="IPR050173">
    <property type="entry name" value="ABC_transporter_C-like"/>
</dbReference>
<keyword evidence="3" id="KW-0547">Nucleotide-binding</keyword>
<dbReference type="SUPFAM" id="SSF90123">
    <property type="entry name" value="ABC transporter transmembrane region"/>
    <property type="match status" value="1"/>
</dbReference>
<evidence type="ECO:0000259" key="8">
    <source>
        <dbReference type="PROSITE" id="PS50929"/>
    </source>
</evidence>
<name>A0A061SAY9_9CHLO</name>
<dbReference type="EMBL" id="GBEZ01005238">
    <property type="protein sequence ID" value="JAC80045.1"/>
    <property type="molecule type" value="Transcribed_RNA"/>
</dbReference>
<feature type="transmembrane region" description="Helical" evidence="7">
    <location>
        <begin position="140"/>
        <end position="161"/>
    </location>
</feature>
<dbReference type="PANTHER" id="PTHR24223">
    <property type="entry name" value="ATP-BINDING CASSETTE SUB-FAMILY C"/>
    <property type="match status" value="1"/>
</dbReference>
<evidence type="ECO:0000313" key="9">
    <source>
        <dbReference type="EMBL" id="JAC80045.1"/>
    </source>
</evidence>